<organism evidence="9 10">
    <name type="scientific">Paracraurococcus ruber</name>
    <dbReference type="NCBI Taxonomy" id="77675"/>
    <lineage>
        <taxon>Bacteria</taxon>
        <taxon>Pseudomonadati</taxon>
        <taxon>Pseudomonadota</taxon>
        <taxon>Alphaproteobacteria</taxon>
        <taxon>Acetobacterales</taxon>
        <taxon>Roseomonadaceae</taxon>
        <taxon>Paracraurococcus</taxon>
    </lineage>
</organism>
<protein>
    <recommendedName>
        <fullName evidence="11">Serine-aspartate repeat-containing protein D</fullName>
    </recommendedName>
</protein>
<dbReference type="RefSeq" id="WP_133219202.1">
    <property type="nucleotide sequence ID" value="NZ_NRSG01000021.1"/>
</dbReference>
<evidence type="ECO:0000256" key="2">
    <source>
        <dbReference type="ARBA" id="ARBA00007257"/>
    </source>
</evidence>
<feature type="domain" description="SD-repeat containing protein B" evidence="6">
    <location>
        <begin position="666"/>
        <end position="749"/>
    </location>
</feature>
<feature type="domain" description="SD-repeat containing protein B" evidence="6">
    <location>
        <begin position="194"/>
        <end position="307"/>
    </location>
</feature>
<sequence length="2527" mass="261810">MSGTRTFGDITDNGLLFRNIRVAETDTGSVNQFITDNIMLTEAPDTTLFGVTSPVPGLLWMGFVAGTTGANSRMSLVVQYDISVLTPTTGLTGILLNTFTPDTVVPAGATLTLLEEVFNTAGTLVGRSLLTKTSTTNDIGDPTFESGDLGTFSPALGNVHVKLTIDVTTTAAVTTPVSFSIMQQAFTAPSTFAALGDYVWLDANGNGLQDDGNTGVAGVTLTLLDSTGSSTGRTTTTDADGKYVFGQLAAGTYSMQISAPAGYALTTTNVLNNTSDATDSDFLAANNRTGPYTLVAGQYNSTVDAGLVEQRTSLSVDKKTNGGDGVTILQGGAVTWTYDVRNTGETPLSNVTVKDDNGTPVDTIDDFSASYISGDSNSNSLLDVGEIWRFSYSGTATADSYSNIATASGIYIDGLGKTRTPTATDPSSYVTVTPSISIEKLTNGVDGAVLLQGSAVTWTYAVRNTGGIALTNVAVSDDKEGAVTNFTGGDANSNGVLDIGETWTYSKAGIASAASYGNIGSVSAKATDGFNNTKTVNAQDPSSYSTVTPSISIEKLTNGVDGAVLLQGSAVTWTYAVRNTGGIALTNVAVSDDKEGAVTNFTGGDANSNGALDIDETWTYSKAGIASAASYGNIGSVSAKATDGFNNTKTVNAQDPSSYVTFTLGSIGDEVFFDRNNNGVRDAGEGLAGVKVGLDIGNDGSIDREVFTDSTGKYLFDNLAAGSYGVVVNGGVAPSGYQNTTDPDGGANSRSTVTLGLSQSNLAQDFGYRAFDFGDAPDTYGTTLAANGPRHVLSTGQTVATPILYLGSLVDAELNGQPSIGADGDDLNGVPNDEDGVTLPTVIQAGPSYQITVRVAEAAGVDGRLTGWIDFNDDGDFLDAGEQILLNQAVVNGDNTFTITVPTAVTLGDTYARFRLSTDTAAQNPTGLALDGEVEDYRLSIGALGSIGDEVFFDRNNNGVRDAGEGLAGVKVGLDIGNDGSIDREVFTDSTGKYLFDNLAAGTYGVVVNGGVAPSGYQNTTDPDGGANSRSTVTLAVGENSLGQDFGYRAYDFGDAPDTYGTTLTDNGARHLLSTGQTVATPVLYLGSLVDAELNGQPSIGADGDDLNGTPDDEDGITLPTVIQAGQTYQITVRVTEASGVDGRLNAWIDFNGDGDFDNVNERILFDTAVVNGLNTLSFTAADTVTLGTTYARFRLSTDAAAQNPTGLALDGEVEDYRLSIGALGSIGDEVFFDRNNNGVRDAGEGLAGVKVGLDIGNDGSIDREVFTDSTGKYLFDNLAAGTYGVVVNGGVAPSGYQNTTDPDGGANSRSTVTLATGQSNLAQDFGYRAFDFGDAPDTYGTTLAANGPRHVLSTGQTVATPILYLGSLVDAELNGQPSIGANGDDLNPIGSPDDEDGVSLPGTPQAGQTYQITVRVAEAAGVDGRLNAWIDYNRDGDFLDAGERIIFNQAVVNGDNTFTVTVPTTVTLGTTYARFRLSTDTAAQNPTGLALDGEVEDYALTLTAAPVSRLDIEKITTGSSNSNTTAPTYDNEDTANGAGVPILTPGSDVTWTYQVRNTGNVAIARNQISIVDDNGTPGNTGDDMTLTNKITYVGGDTNNNNFLDLTETWTYQATGTVQTLTALGTATTFDLQGSTALSGTAGNEYLLTSGGISMKVTGFSRDKSTGSWADAYVGRYGGGVGVTDSGEGTGGNNSHTVDNVGRDNYVLFRFDQNVVVDKAALGYVVNDSDLKIWIGNIGNAFSTTTKLTDAVLTSLGFTELNETTSSSARTADFNAGKVTGNVLVIAANTGELTPNDYFKIQNLTVQAAGPGIYGNIATVSAPNVIGDSDASFYRNPVAPPTVAKLDIEKTTNGSSNSNTTAPTFDNEDTASGAGVPVLKPGSDVTWTYQVKNTGNVAIAKNQISIVDDNGTPGNPGDDMTIANGKITHVSGDTNNNNFLDLTETWTYRATGTVKDLTVAGARTIFDFSGSSALDGQDGNVRSFSTNGLTVEASAFSRDKSSGAWSTAWLGQYGSGLGVTDSSEGDGGGNTHTVDNIGRNNYVLFQFSEKVIVDSAYLGYVVNDSDLTVWIGNTNVALSDTLTLSDAVLSGLGYTELNATTLTSARLADINAAGIAGNVLVIAARVDDMSPEDNFKIDQLTVQALSKGGLYGNIATVSAPNATSDSDASFYKTSAPVAAPKVDIEKLVSVDCGVTFADADSAPGPSLNQGTDPIFRFVVTNTGDVTLYNLIVSDDRLDLNGSEDGTTIAISSLAAGKTYAFNVTGTWGSGLQTNIGTVRAVYGDSFGNTQVVTDSDAANYTGMTPIGGPGVRTPGFWINSKWQDFWDGDAGAPSQAGTKGFASGDILFTTYGGGGVTDPVGGAKKTGLLVGDWNKNGITDGGEKTFFYSVSEALSILSSSDNAGGQDARLILDRALVATWLNFLAGNPVRDQANNAAVFDARDAVDQGIDWLRRYTPDETGDGFGDGSVTLNANTFKVPSSATAWTSTVSGLTAGNTIKNWLDEYNNGGTITYNGVKTTIAWDGDLM</sequence>
<gene>
    <name evidence="9" type="ORF">CKO45_04850</name>
</gene>
<evidence type="ECO:0000259" key="8">
    <source>
        <dbReference type="Pfam" id="PF24346"/>
    </source>
</evidence>
<name>A0ABS1CTG0_9PROT</name>
<dbReference type="Gene3D" id="2.60.40.10">
    <property type="entry name" value="Immunoglobulins"/>
    <property type="match status" value="4"/>
</dbReference>
<dbReference type="InterPro" id="IPR045474">
    <property type="entry name" value="GEVED"/>
</dbReference>
<feature type="domain" description="GEVED" evidence="7">
    <location>
        <begin position="865"/>
        <end position="939"/>
    </location>
</feature>
<dbReference type="Pfam" id="PF20009">
    <property type="entry name" value="GEVED"/>
    <property type="match status" value="3"/>
</dbReference>
<keyword evidence="10" id="KW-1185">Reference proteome</keyword>
<evidence type="ECO:0000313" key="10">
    <source>
        <dbReference type="Proteomes" id="UP000697995"/>
    </source>
</evidence>
<evidence type="ECO:0000256" key="5">
    <source>
        <dbReference type="SAM" id="MobiDB-lite"/>
    </source>
</evidence>
<accession>A0ABS1CTG0</accession>
<feature type="domain" description="SD-repeat containing protein B" evidence="6">
    <location>
        <begin position="1226"/>
        <end position="1327"/>
    </location>
</feature>
<feature type="domain" description="DUF7507" evidence="8">
    <location>
        <begin position="433"/>
        <end position="527"/>
    </location>
</feature>
<evidence type="ECO:0000259" key="6">
    <source>
        <dbReference type="Pfam" id="PF17210"/>
    </source>
</evidence>
<comment type="subcellular location">
    <subcellularLocation>
        <location evidence="1">Secreted</location>
    </subcellularLocation>
</comment>
<feature type="domain" description="GEVED" evidence="7">
    <location>
        <begin position="1427"/>
        <end position="1501"/>
    </location>
</feature>
<dbReference type="Pfam" id="PF17210">
    <property type="entry name" value="SdrD_B"/>
    <property type="match status" value="4"/>
</dbReference>
<reference evidence="9 10" key="1">
    <citation type="journal article" date="2020" name="Microorganisms">
        <title>Osmotic Adaptation and Compatible Solute Biosynthesis of Phototrophic Bacteria as Revealed from Genome Analyses.</title>
        <authorList>
            <person name="Imhoff J.F."/>
            <person name="Rahn T."/>
            <person name="Kunzel S."/>
            <person name="Keller A."/>
            <person name="Neulinger S.C."/>
        </authorList>
    </citation>
    <scope>NUCLEOTIDE SEQUENCE [LARGE SCALE GENOMIC DNA]</scope>
    <source>
        <strain evidence="9 10">DSM 15382</strain>
    </source>
</reference>
<comment type="similarity">
    <text evidence="2">Belongs to the serine-aspartate repeat-containing protein (SDr) family.</text>
</comment>
<dbReference type="InterPro" id="IPR033764">
    <property type="entry name" value="Sdr_B"/>
</dbReference>
<evidence type="ECO:0000259" key="7">
    <source>
        <dbReference type="Pfam" id="PF20009"/>
    </source>
</evidence>
<dbReference type="SUPFAM" id="SSF117074">
    <property type="entry name" value="Hypothetical protein PA1324"/>
    <property type="match status" value="4"/>
</dbReference>
<dbReference type="PANTHER" id="PTHR36108">
    <property type="entry name" value="COLOSSIN-B-RELATED"/>
    <property type="match status" value="1"/>
</dbReference>
<dbReference type="PANTHER" id="PTHR36108:SF13">
    <property type="entry name" value="COLOSSIN-B-RELATED"/>
    <property type="match status" value="1"/>
</dbReference>
<evidence type="ECO:0000256" key="3">
    <source>
        <dbReference type="ARBA" id="ARBA00022525"/>
    </source>
</evidence>
<proteinExistence type="inferred from homology"/>
<feature type="compositionally biased region" description="Low complexity" evidence="5">
    <location>
        <begin position="1851"/>
        <end position="1861"/>
    </location>
</feature>
<feature type="domain" description="SD-repeat containing protein B" evidence="6">
    <location>
        <begin position="946"/>
        <end position="1029"/>
    </location>
</feature>
<dbReference type="EMBL" id="NRSG01000021">
    <property type="protein sequence ID" value="MBK1657556.1"/>
    <property type="molecule type" value="Genomic_DNA"/>
</dbReference>
<evidence type="ECO:0008006" key="11">
    <source>
        <dbReference type="Google" id="ProtNLM"/>
    </source>
</evidence>
<evidence type="ECO:0000313" key="9">
    <source>
        <dbReference type="EMBL" id="MBK1657556.1"/>
    </source>
</evidence>
<feature type="domain" description="GEVED" evidence="7">
    <location>
        <begin position="1145"/>
        <end position="1219"/>
    </location>
</feature>
<keyword evidence="4" id="KW-0732">Signal</keyword>
<comment type="caution">
    <text evidence="9">The sequence shown here is derived from an EMBL/GenBank/DDBJ whole genome shotgun (WGS) entry which is preliminary data.</text>
</comment>
<dbReference type="Proteomes" id="UP000697995">
    <property type="component" value="Unassembled WGS sequence"/>
</dbReference>
<keyword evidence="3" id="KW-0964">Secreted</keyword>
<dbReference type="InterPro" id="IPR013783">
    <property type="entry name" value="Ig-like_fold"/>
</dbReference>
<feature type="region of interest" description="Disordered" evidence="5">
    <location>
        <begin position="1850"/>
        <end position="1877"/>
    </location>
</feature>
<feature type="region of interest" description="Disordered" evidence="5">
    <location>
        <begin position="1380"/>
        <end position="1405"/>
    </location>
</feature>
<dbReference type="Pfam" id="PF24346">
    <property type="entry name" value="DUF7507"/>
    <property type="match status" value="2"/>
</dbReference>
<evidence type="ECO:0000256" key="1">
    <source>
        <dbReference type="ARBA" id="ARBA00004613"/>
    </source>
</evidence>
<feature type="domain" description="DUF7507" evidence="8">
    <location>
        <begin position="548"/>
        <end position="641"/>
    </location>
</feature>
<evidence type="ECO:0000256" key="4">
    <source>
        <dbReference type="ARBA" id="ARBA00022729"/>
    </source>
</evidence>
<dbReference type="InterPro" id="IPR055354">
    <property type="entry name" value="DUF7507"/>
</dbReference>